<dbReference type="RefSeq" id="XP_022506121.1">
    <property type="nucleotide sequence ID" value="XM_022661585.1"/>
</dbReference>
<feature type="chain" id="PRO_5008060682" description="Xylanolytic transcriptional activator regulatory domain-containing protein" evidence="3">
    <location>
        <begin position="24"/>
        <end position="694"/>
    </location>
</feature>
<keyword evidence="3" id="KW-0732">Signal</keyword>
<dbReference type="GO" id="GO:0008270">
    <property type="term" value="F:zinc ion binding"/>
    <property type="evidence" value="ECO:0007669"/>
    <property type="project" value="InterPro"/>
</dbReference>
<evidence type="ECO:0000259" key="4">
    <source>
        <dbReference type="SMART" id="SM00906"/>
    </source>
</evidence>
<dbReference type="PANTHER" id="PTHR46910">
    <property type="entry name" value="TRANSCRIPTION FACTOR PDR1"/>
    <property type="match status" value="1"/>
</dbReference>
<feature type="signal peptide" evidence="3">
    <location>
        <begin position="1"/>
        <end position="23"/>
    </location>
</feature>
<dbReference type="AlphaFoldDB" id="A0A177ET56"/>
<dbReference type="OrthoDB" id="4320670at2759"/>
<dbReference type="Proteomes" id="UP000077002">
    <property type="component" value="Unassembled WGS sequence"/>
</dbReference>
<accession>A0A177ET56</accession>
<dbReference type="GO" id="GO:0003677">
    <property type="term" value="F:DNA binding"/>
    <property type="evidence" value="ECO:0007669"/>
    <property type="project" value="InterPro"/>
</dbReference>
<dbReference type="Pfam" id="PF04082">
    <property type="entry name" value="Fungal_trans"/>
    <property type="match status" value="1"/>
</dbReference>
<evidence type="ECO:0000313" key="6">
    <source>
        <dbReference type="Proteomes" id="UP000077002"/>
    </source>
</evidence>
<dbReference type="PANTHER" id="PTHR46910:SF11">
    <property type="entry name" value="ZN(2)-C6 FUNGAL-TYPE DOMAIN-CONTAINING PROTEIN"/>
    <property type="match status" value="1"/>
</dbReference>
<dbReference type="SMART" id="SM00906">
    <property type="entry name" value="Fungal_trans"/>
    <property type="match status" value="1"/>
</dbReference>
<dbReference type="InterPro" id="IPR007219">
    <property type="entry name" value="XnlR_reg_dom"/>
</dbReference>
<reference evidence="5 6" key="1">
    <citation type="submission" date="2016-03" db="EMBL/GenBank/DDBJ databases">
        <title>Draft genome sequence of the Fonsecaea monophora CBS 269.37.</title>
        <authorList>
            <person name="Bombassaro A."/>
            <person name="Vinicius W.A."/>
            <person name="De Hoog S."/>
            <person name="Sun J."/>
            <person name="Souza E.M."/>
            <person name="Raittz R.T."/>
            <person name="Costa F."/>
            <person name="Leao A.C."/>
            <person name="Tadra-Sfeir M.Z."/>
            <person name="Baura V."/>
            <person name="Balsanelli E."/>
            <person name="Pedrosa F.O."/>
            <person name="Moreno L.F."/>
            <person name="Steffens M.B."/>
            <person name="Xi L."/>
            <person name="Bocca A.L."/>
            <person name="Felipe M.S."/>
            <person name="Teixeira M."/>
            <person name="Telles Filho F.Q."/>
            <person name="Azevedo C.M."/>
            <person name="Gomes R."/>
            <person name="Vicente V.A."/>
        </authorList>
    </citation>
    <scope>NUCLEOTIDE SEQUENCE [LARGE SCALE GENOMIC DNA]</scope>
    <source>
        <strain evidence="5 6">CBS 269.37</strain>
    </source>
</reference>
<evidence type="ECO:0000256" key="1">
    <source>
        <dbReference type="ARBA" id="ARBA00023242"/>
    </source>
</evidence>
<dbReference type="InterPro" id="IPR050987">
    <property type="entry name" value="AtrR-like"/>
</dbReference>
<feature type="compositionally biased region" description="Polar residues" evidence="2">
    <location>
        <begin position="167"/>
        <end position="178"/>
    </location>
</feature>
<keyword evidence="6" id="KW-1185">Reference proteome</keyword>
<dbReference type="GO" id="GO:0003700">
    <property type="term" value="F:DNA-binding transcription factor activity"/>
    <property type="evidence" value="ECO:0007669"/>
    <property type="project" value="InterPro"/>
</dbReference>
<dbReference type="GeneID" id="34606789"/>
<feature type="domain" description="Xylanolytic transcriptional activator regulatory" evidence="4">
    <location>
        <begin position="327"/>
        <end position="401"/>
    </location>
</feature>
<proteinExistence type="predicted"/>
<sequence length="694" mass="78277">MSPEHVLWGTARTMLFLWRGFAALSTELDDLAEMKSTSPPQLLPSPPTHLNSPLMPVEMSHGIEKTQQPPLAHLDLLTRIARLEQQWEVEQRRQSGMRQTADQLGDQTSSFGAQMPDHARPDILSSDAGALVNQILPIEVPTWDTSQGDEPEPASHDLPTTDLPNIADQQPQHSQASTRCSFYDRERIPICCTQDLRLSLNHEVDDGVGAVRMVLQRYFELLNPHYPCLNESQTLAQFEEYVGATDAYQPSVDTVRFGALVHLIIALLAVLQESCPDSDAIPGWAHHEKGSHLLTHAGLLAEGNMVTIQALMIKATYLLYAEKYNASYEAVGQAVRVSYLIGLHNQGDRDEDFSPFEIHMRQRVFWSLYILERNISLVVGVPYLIRDLETRVQVPSAVDDRVIGRTEQLPEESPLSSCIPYLYCTIKWARLSSEIWDHTFCANATRPVDEEFIVIMDARIENLRDRLPPHLQWKNRSKSDDKEGDVPGFASRQARILHLRCNHLRLQLRREDLLSSDFRSRDLVTCLEIAQDTVDTIHDFWFSSTSENLQRYSCVVYVTGALIALTGILLQQKSDEGSLWKASKSFRRALHVLHDIAPSLRLARFNLKKMERVIAAAERICQSVDATQSAIEVPLMPGEGTVNRKLLNDAVPSTSMDIMDGLNFGFGAIEDSPVRMMFTPAFDAHYWDPQLLGL</sequence>
<evidence type="ECO:0000256" key="3">
    <source>
        <dbReference type="SAM" id="SignalP"/>
    </source>
</evidence>
<dbReference type="CDD" id="cd12148">
    <property type="entry name" value="fungal_TF_MHR"/>
    <property type="match status" value="1"/>
</dbReference>
<organism evidence="5 6">
    <name type="scientific">Fonsecaea monophora</name>
    <dbReference type="NCBI Taxonomy" id="254056"/>
    <lineage>
        <taxon>Eukaryota</taxon>
        <taxon>Fungi</taxon>
        <taxon>Dikarya</taxon>
        <taxon>Ascomycota</taxon>
        <taxon>Pezizomycotina</taxon>
        <taxon>Eurotiomycetes</taxon>
        <taxon>Chaetothyriomycetidae</taxon>
        <taxon>Chaetothyriales</taxon>
        <taxon>Herpotrichiellaceae</taxon>
        <taxon>Fonsecaea</taxon>
    </lineage>
</organism>
<evidence type="ECO:0000313" key="5">
    <source>
        <dbReference type="EMBL" id="OAG34169.1"/>
    </source>
</evidence>
<gene>
    <name evidence="5" type="ORF">AYO21_11701</name>
</gene>
<comment type="caution">
    <text evidence="5">The sequence shown here is derived from an EMBL/GenBank/DDBJ whole genome shotgun (WGS) entry which is preliminary data.</text>
</comment>
<dbReference type="EMBL" id="LVKK01000176">
    <property type="protein sequence ID" value="OAG34169.1"/>
    <property type="molecule type" value="Genomic_DNA"/>
</dbReference>
<protein>
    <recommendedName>
        <fullName evidence="4">Xylanolytic transcriptional activator regulatory domain-containing protein</fullName>
    </recommendedName>
</protein>
<keyword evidence="1" id="KW-0539">Nucleus</keyword>
<evidence type="ECO:0000256" key="2">
    <source>
        <dbReference type="SAM" id="MobiDB-lite"/>
    </source>
</evidence>
<name>A0A177ET56_9EURO</name>
<feature type="region of interest" description="Disordered" evidence="2">
    <location>
        <begin position="142"/>
        <end position="178"/>
    </location>
</feature>
<dbReference type="GO" id="GO:0006351">
    <property type="term" value="P:DNA-templated transcription"/>
    <property type="evidence" value="ECO:0007669"/>
    <property type="project" value="InterPro"/>
</dbReference>